<dbReference type="SUPFAM" id="SSF109604">
    <property type="entry name" value="HD-domain/PDEase-like"/>
    <property type="match status" value="1"/>
</dbReference>
<dbReference type="RefSeq" id="WP_131271344.1">
    <property type="nucleotide sequence ID" value="NZ_SJOA01000010.1"/>
</dbReference>
<dbReference type="Pfam" id="PF01966">
    <property type="entry name" value="HD"/>
    <property type="match status" value="1"/>
</dbReference>
<dbReference type="EMBL" id="SJOA01000010">
    <property type="protein sequence ID" value="TCB58809.1"/>
    <property type="molecule type" value="Genomic_DNA"/>
</dbReference>
<dbReference type="InterPro" id="IPR026875">
    <property type="entry name" value="PHydrolase_assoc_dom"/>
</dbReference>
<accession>A0A4R0ELX4</accession>
<dbReference type="GO" id="GO:0006203">
    <property type="term" value="P:dGTP catabolic process"/>
    <property type="evidence" value="ECO:0007669"/>
    <property type="project" value="TreeGrafter"/>
</dbReference>
<evidence type="ECO:0000256" key="2">
    <source>
        <dbReference type="HAMAP-Rule" id="MF_01212"/>
    </source>
</evidence>
<dbReference type="InterPro" id="IPR003607">
    <property type="entry name" value="HD/PDEase_dom"/>
</dbReference>
<evidence type="ECO:0000256" key="3">
    <source>
        <dbReference type="SAM" id="MobiDB-lite"/>
    </source>
</evidence>
<dbReference type="AlphaFoldDB" id="A0A4R0ELX4"/>
<dbReference type="Pfam" id="PF13286">
    <property type="entry name" value="HD_assoc"/>
    <property type="match status" value="1"/>
</dbReference>
<dbReference type="PROSITE" id="PS51831">
    <property type="entry name" value="HD"/>
    <property type="match status" value="1"/>
</dbReference>
<dbReference type="HAMAP" id="MF_01212">
    <property type="entry name" value="dGTPase_type2"/>
    <property type="match status" value="1"/>
</dbReference>
<dbReference type="InterPro" id="IPR023023">
    <property type="entry name" value="dNTPase_2"/>
</dbReference>
<dbReference type="OrthoDB" id="9803619at2"/>
<dbReference type="Proteomes" id="UP000291380">
    <property type="component" value="Unassembled WGS sequence"/>
</dbReference>
<dbReference type="GO" id="GO:0008832">
    <property type="term" value="F:dGTPase activity"/>
    <property type="evidence" value="ECO:0007669"/>
    <property type="project" value="TreeGrafter"/>
</dbReference>
<proteinExistence type="inferred from homology"/>
<evidence type="ECO:0000259" key="4">
    <source>
        <dbReference type="PROSITE" id="PS51831"/>
    </source>
</evidence>
<feature type="compositionally biased region" description="Polar residues" evidence="3">
    <location>
        <begin position="1"/>
        <end position="15"/>
    </location>
</feature>
<feature type="domain" description="HD" evidence="4">
    <location>
        <begin position="64"/>
        <end position="254"/>
    </location>
</feature>
<dbReference type="PANTHER" id="PTHR11373">
    <property type="entry name" value="DEOXYNUCLEOSIDE TRIPHOSPHATE TRIPHOSPHOHYDROLASE"/>
    <property type="match status" value="1"/>
</dbReference>
<comment type="similarity">
    <text evidence="2">Belongs to the dGTPase family. Type 2 subfamily.</text>
</comment>
<dbReference type="NCBIfam" id="TIGR01353">
    <property type="entry name" value="dGTP_triPase"/>
    <property type="match status" value="1"/>
</dbReference>
<comment type="caution">
    <text evidence="5">The sequence shown here is derived from an EMBL/GenBank/DDBJ whole genome shotgun (WGS) entry which is preliminary data.</text>
</comment>
<dbReference type="Gene3D" id="1.10.3210.10">
    <property type="entry name" value="Hypothetical protein af1432"/>
    <property type="match status" value="1"/>
</dbReference>
<evidence type="ECO:0000256" key="1">
    <source>
        <dbReference type="ARBA" id="ARBA00022801"/>
    </source>
</evidence>
<feature type="region of interest" description="Disordered" evidence="3">
    <location>
        <begin position="1"/>
        <end position="24"/>
    </location>
</feature>
<dbReference type="PANTHER" id="PTHR11373:SF40">
    <property type="entry name" value="DEOXYGUANOSINETRIPHOSPHATE TRIPHOSPHOHYDROLASE-LIKE PROTEIN 2"/>
    <property type="match status" value="1"/>
</dbReference>
<organism evidence="5 6">
    <name type="scientific">Acinetobacter terrae</name>
    <dbReference type="NCBI Taxonomy" id="2731247"/>
    <lineage>
        <taxon>Bacteria</taxon>
        <taxon>Pseudomonadati</taxon>
        <taxon>Pseudomonadota</taxon>
        <taxon>Gammaproteobacteria</taxon>
        <taxon>Moraxellales</taxon>
        <taxon>Moraxellaceae</taxon>
        <taxon>Acinetobacter</taxon>
        <taxon>Acinetobacter Taxon 24</taxon>
    </lineage>
</organism>
<dbReference type="NCBIfam" id="NF003701">
    <property type="entry name" value="PRK05318.1"/>
    <property type="match status" value="1"/>
</dbReference>
<name>A0A4R0ELX4_9GAMM</name>
<dbReference type="NCBIfam" id="NF041026">
    <property type="entry name" value="antiphage_dGTPase"/>
    <property type="match status" value="1"/>
</dbReference>
<sequence>MINHAQLQDRINPSASKDEDWNSTSTDTAYQIDRARIIHSASFRRLQAKTQILGIGDSDFYRTRLTHSMEVAQLGFGIIESLKTKYRDDHEMFELIPSQNAIESICLAHDIGHPAFGHGGEIALNYSMRNDGGFEGNGQTLRIVSKLAEYTPENGMNLTRRTLLGLIKYPAPYSSFNKKYPEIEKKNILEVPLSLSEFHPPKCILDSELEILDWCLDIFTQKDKENFKKIGPKRTLYKSFDSTIMELADDISYGIHDLEDAVALRLVTFRQWNTLVVQKLKLLNIKLNDDIHEISELLFGINNKERKHAISKLIRYFLKNVIIEKRNVFENPLLDCKATLEDDDHLQALEIIKNFVVDNVIKQPEIQILDYKGQEIVIKLFEILSSNAKNLLPKSTYDQYEKAANKNRVICDYISGMTDAYASRLYHKLFTPNMGSVFDRL</sequence>
<reference evidence="5 6" key="1">
    <citation type="submission" date="2019-02" db="EMBL/GenBank/DDBJ databases">
        <title>High diversity of culturable Acinetobacter species in natural soil and water ecosystems.</title>
        <authorList>
            <person name="Radolfova-Krizova L."/>
            <person name="Nemec A."/>
        </authorList>
    </citation>
    <scope>NUCLEOTIDE SEQUENCE [LARGE SCALE GENOMIC DNA]</scope>
    <source>
        <strain evidence="5 6">ANC 4281</strain>
    </source>
</reference>
<keyword evidence="1 2" id="KW-0378">Hydrolase</keyword>
<dbReference type="SMART" id="SM00471">
    <property type="entry name" value="HDc"/>
    <property type="match status" value="1"/>
</dbReference>
<evidence type="ECO:0000313" key="5">
    <source>
        <dbReference type="EMBL" id="TCB58809.1"/>
    </source>
</evidence>
<gene>
    <name evidence="5" type="ORF">E0H85_09520</name>
</gene>
<dbReference type="InterPro" id="IPR050135">
    <property type="entry name" value="dGTPase-like"/>
</dbReference>
<dbReference type="InterPro" id="IPR006261">
    <property type="entry name" value="dGTPase"/>
</dbReference>
<evidence type="ECO:0000313" key="6">
    <source>
        <dbReference type="Proteomes" id="UP000291380"/>
    </source>
</evidence>
<dbReference type="InterPro" id="IPR006674">
    <property type="entry name" value="HD_domain"/>
</dbReference>
<protein>
    <recommendedName>
        <fullName evidence="2">Deoxyguanosinetriphosphate triphosphohydrolase-like protein</fullName>
    </recommendedName>
</protein>